<comment type="similarity">
    <text evidence="1">Belongs to the cytochrome P450 family.</text>
</comment>
<sequence>MAAQKHGNLVLLLLGGDKEVYLATGQQSVLCWHEQTLRFPAEFGNLTSNTKAMDLLLGSGANAESEVTLVLRRRRAALERDLEGWFDTTLEHATATLIDEALKPASDLRKLCRLWSVRAVCHTIFGTALPDAEMAEGLLQIEEFYTVMNSTADLGTDVPQNLRQTRAFLDRVLRENMAVAQPSDQTMLACLLAVLPDDLGQEARLDHLRPILFGMIDETLSIDGMNLLWALIHLAQSPDLVHTIADEADRSAMPGEHAPIVVPLALSVAKETQRLYPQLPFIQRRVSESIRFGEQSIPAGAAVLFAPWLVHRDEGSWADPTRFDGRRFLAIDTVPLPFCNTPEGREQDRFIQRHVAVAIRSVCISLRFALAPESLPGNLRPILRSILEPRGHVDIRWSSRSVGVKRTKTTFSSQRQDEEEIAW</sequence>
<keyword evidence="6" id="KW-0503">Monooxygenase</keyword>
<keyword evidence="3" id="KW-0479">Metal-binding</keyword>
<keyword evidence="4" id="KW-0560">Oxidoreductase</keyword>
<dbReference type="GO" id="GO:0005506">
    <property type="term" value="F:iron ion binding"/>
    <property type="evidence" value="ECO:0007669"/>
    <property type="project" value="InterPro"/>
</dbReference>
<dbReference type="InterPro" id="IPR050196">
    <property type="entry name" value="Cytochrome_P450_Monoox"/>
</dbReference>
<dbReference type="PANTHER" id="PTHR24291:SF50">
    <property type="entry name" value="BIFUNCTIONAL ALBAFLAVENONE MONOOXYGENASE_TERPENE SYNTHASE"/>
    <property type="match status" value="1"/>
</dbReference>
<dbReference type="InterPro" id="IPR036396">
    <property type="entry name" value="Cyt_P450_sf"/>
</dbReference>
<dbReference type="Gene3D" id="1.10.630.10">
    <property type="entry name" value="Cytochrome P450"/>
    <property type="match status" value="1"/>
</dbReference>
<evidence type="ECO:0000256" key="2">
    <source>
        <dbReference type="ARBA" id="ARBA00022617"/>
    </source>
</evidence>
<evidence type="ECO:0000256" key="1">
    <source>
        <dbReference type="ARBA" id="ARBA00010617"/>
    </source>
</evidence>
<dbReference type="PRINTS" id="PR00463">
    <property type="entry name" value="EP450I"/>
</dbReference>
<proteinExistence type="inferred from homology"/>
<evidence type="ECO:0000256" key="3">
    <source>
        <dbReference type="ARBA" id="ARBA00022723"/>
    </source>
</evidence>
<accession>A0AAW9FIN4</accession>
<keyword evidence="5" id="KW-0408">Iron</keyword>
<comment type="caution">
    <text evidence="7">The sequence shown here is derived from an EMBL/GenBank/DDBJ whole genome shotgun (WGS) entry which is preliminary data.</text>
</comment>
<gene>
    <name evidence="7" type="ORF">RMR22_25280</name>
</gene>
<protein>
    <submittedName>
        <fullName evidence="7">Cytochrome P450</fullName>
    </submittedName>
</protein>
<dbReference type="AlphaFoldDB" id="A0AAW9FIN4"/>
<dbReference type="EMBL" id="JAVRAF010000021">
    <property type="protein sequence ID" value="MDX8305556.1"/>
    <property type="molecule type" value="Genomic_DNA"/>
</dbReference>
<dbReference type="CDD" id="cd00302">
    <property type="entry name" value="cytochrome_P450"/>
    <property type="match status" value="1"/>
</dbReference>
<dbReference type="GO" id="GO:0016705">
    <property type="term" value="F:oxidoreductase activity, acting on paired donors, with incorporation or reduction of molecular oxygen"/>
    <property type="evidence" value="ECO:0007669"/>
    <property type="project" value="InterPro"/>
</dbReference>
<dbReference type="PANTHER" id="PTHR24291">
    <property type="entry name" value="CYTOCHROME P450 FAMILY 4"/>
    <property type="match status" value="1"/>
</dbReference>
<name>A0AAW9FIN4_9HYPH</name>
<dbReference type="GO" id="GO:0020037">
    <property type="term" value="F:heme binding"/>
    <property type="evidence" value="ECO:0007669"/>
    <property type="project" value="InterPro"/>
</dbReference>
<dbReference type="Pfam" id="PF00067">
    <property type="entry name" value="p450"/>
    <property type="match status" value="1"/>
</dbReference>
<reference evidence="7" key="1">
    <citation type="journal article" date="2023" name="Phytobiomes J">
        <title>Deciphering the key players within the bacterial microbiota associated with aerial crown gall tumors on rhododendron: Insights into the gallobiome.</title>
        <authorList>
            <person name="Kuzmanovic N."/>
            <person name="Nesme J."/>
            <person name="Wolf J."/>
            <person name="Neumann-Schaal M."/>
            <person name="Petersen J."/>
            <person name="Fernandez-Gnecco G."/>
            <person name="Sproeer C."/>
            <person name="Bunk B."/>
            <person name="Overmann J."/>
            <person name="Sorensen S.J."/>
            <person name="Idczak E."/>
            <person name="Smalla K."/>
        </authorList>
    </citation>
    <scope>NUCLEOTIDE SEQUENCE</scope>
    <source>
        <strain evidence="7">Rho-11.1</strain>
    </source>
</reference>
<dbReference type="SUPFAM" id="SSF48264">
    <property type="entry name" value="Cytochrome P450"/>
    <property type="match status" value="1"/>
</dbReference>
<organism evidence="7">
    <name type="scientific">Agrobacterium rosae</name>
    <dbReference type="NCBI Taxonomy" id="1972867"/>
    <lineage>
        <taxon>Bacteria</taxon>
        <taxon>Pseudomonadati</taxon>
        <taxon>Pseudomonadota</taxon>
        <taxon>Alphaproteobacteria</taxon>
        <taxon>Hyphomicrobiales</taxon>
        <taxon>Rhizobiaceae</taxon>
        <taxon>Rhizobium/Agrobacterium group</taxon>
        <taxon>Agrobacterium</taxon>
    </lineage>
</organism>
<dbReference type="InterPro" id="IPR001128">
    <property type="entry name" value="Cyt_P450"/>
</dbReference>
<evidence type="ECO:0000256" key="5">
    <source>
        <dbReference type="ARBA" id="ARBA00023004"/>
    </source>
</evidence>
<evidence type="ECO:0000256" key="6">
    <source>
        <dbReference type="ARBA" id="ARBA00023033"/>
    </source>
</evidence>
<dbReference type="GO" id="GO:0004497">
    <property type="term" value="F:monooxygenase activity"/>
    <property type="evidence" value="ECO:0007669"/>
    <property type="project" value="UniProtKB-KW"/>
</dbReference>
<keyword evidence="2" id="KW-0349">Heme</keyword>
<evidence type="ECO:0000313" key="7">
    <source>
        <dbReference type="EMBL" id="MDX8305556.1"/>
    </source>
</evidence>
<dbReference type="InterPro" id="IPR002401">
    <property type="entry name" value="Cyt_P450_E_grp-I"/>
</dbReference>
<evidence type="ECO:0000256" key="4">
    <source>
        <dbReference type="ARBA" id="ARBA00023002"/>
    </source>
</evidence>